<feature type="binding site" evidence="8">
    <location>
        <position position="371"/>
    </location>
    <ligand>
        <name>[4Fe-4S] cluster</name>
        <dbReference type="ChEBI" id="CHEBI:49883"/>
        <label>1</label>
    </ligand>
</feature>
<evidence type="ECO:0000256" key="2">
    <source>
        <dbReference type="ARBA" id="ARBA00022485"/>
    </source>
</evidence>
<feature type="binding site" evidence="8">
    <location>
        <position position="407"/>
    </location>
    <ligand>
        <name>[4Fe-4S] cluster</name>
        <dbReference type="ChEBI" id="CHEBI:49883"/>
        <label>2</label>
    </ligand>
</feature>
<dbReference type="InterPro" id="IPR011538">
    <property type="entry name" value="Nuo51_FMN-bd"/>
</dbReference>
<reference evidence="10 11" key="1">
    <citation type="submission" date="2018-06" db="EMBL/GenBank/DDBJ databases">
        <title>Genomic Encyclopedia of Archaeal and Bacterial Type Strains, Phase II (KMG-II): from individual species to whole genera.</title>
        <authorList>
            <person name="Goeker M."/>
        </authorList>
    </citation>
    <scope>NUCLEOTIDE SEQUENCE [LARGE SCALE GENOMIC DNA]</scope>
    <source>
        <strain evidence="10 11">DSM 6779</strain>
    </source>
</reference>
<comment type="subunit">
    <text evidence="8">The complex is composed of six subunits: RnfA, RnfB, RnfC, RnfD, RnfE and RnfG.</text>
</comment>
<keyword evidence="1 8" id="KW-0813">Transport</keyword>
<dbReference type="Gene3D" id="3.30.70.20">
    <property type="match status" value="1"/>
</dbReference>
<feature type="binding site" evidence="8">
    <location>
        <position position="378"/>
    </location>
    <ligand>
        <name>[4Fe-4S] cluster</name>
        <dbReference type="ChEBI" id="CHEBI:49883"/>
        <label>2</label>
    </ligand>
</feature>
<keyword evidence="4 8" id="KW-0677">Repeat</keyword>
<keyword evidence="8" id="KW-1278">Translocase</keyword>
<keyword evidence="5 8" id="KW-0249">Electron transport</keyword>
<dbReference type="InterPro" id="IPR019554">
    <property type="entry name" value="Soluble_ligand-bd"/>
</dbReference>
<evidence type="ECO:0000256" key="3">
    <source>
        <dbReference type="ARBA" id="ARBA00022723"/>
    </source>
</evidence>
<dbReference type="GO" id="GO:0051539">
    <property type="term" value="F:4 iron, 4 sulfur cluster binding"/>
    <property type="evidence" value="ECO:0007669"/>
    <property type="project" value="UniProtKB-KW"/>
</dbReference>
<dbReference type="InterPro" id="IPR037225">
    <property type="entry name" value="Nuo51_FMN-bd_sf"/>
</dbReference>
<keyword evidence="2 8" id="KW-0004">4Fe-4S</keyword>
<keyword evidence="7 8" id="KW-0411">Iron-sulfur</keyword>
<dbReference type="SUPFAM" id="SSF46548">
    <property type="entry name" value="alpha-helical ferredoxin"/>
    <property type="match status" value="1"/>
</dbReference>
<proteinExistence type="inferred from homology"/>
<dbReference type="Pfam" id="PF01512">
    <property type="entry name" value="Complex1_51K"/>
    <property type="match status" value="1"/>
</dbReference>
<evidence type="ECO:0000256" key="5">
    <source>
        <dbReference type="ARBA" id="ARBA00022982"/>
    </source>
</evidence>
<keyword evidence="8" id="KW-1003">Cell membrane</keyword>
<feature type="binding site" evidence="8">
    <location>
        <position position="374"/>
    </location>
    <ligand>
        <name>[4Fe-4S] cluster</name>
        <dbReference type="ChEBI" id="CHEBI:49883"/>
        <label>1</label>
    </ligand>
</feature>
<dbReference type="NCBIfam" id="NF003454">
    <property type="entry name" value="PRK05035.1"/>
    <property type="match status" value="1"/>
</dbReference>
<evidence type="ECO:0000256" key="8">
    <source>
        <dbReference type="HAMAP-Rule" id="MF_00461"/>
    </source>
</evidence>
<comment type="cofactor">
    <cofactor evidence="8">
        <name>[4Fe-4S] cluster</name>
        <dbReference type="ChEBI" id="CHEBI:49883"/>
    </cofactor>
    <text evidence="8">Binds 2 [4Fe-4S] clusters per subunit.</text>
</comment>
<evidence type="ECO:0000256" key="4">
    <source>
        <dbReference type="ARBA" id="ARBA00022737"/>
    </source>
</evidence>
<feature type="binding site" evidence="8">
    <location>
        <position position="410"/>
    </location>
    <ligand>
        <name>[4Fe-4S] cluster</name>
        <dbReference type="ChEBI" id="CHEBI:49883"/>
        <label>2</label>
    </ligand>
</feature>
<dbReference type="NCBIfam" id="TIGR01945">
    <property type="entry name" value="rnfC"/>
    <property type="match status" value="1"/>
</dbReference>
<evidence type="ECO:0000256" key="6">
    <source>
        <dbReference type="ARBA" id="ARBA00023004"/>
    </source>
</evidence>
<dbReference type="AlphaFoldDB" id="A0A2W7PU13"/>
<comment type="similarity">
    <text evidence="8">Belongs to the 4Fe4S bacterial-type ferredoxin family. RnfC subfamily.</text>
</comment>
<comment type="subcellular location">
    <subcellularLocation>
        <location evidence="8">Cell membrane</location>
        <topology evidence="8">Peripheral membrane protein</topology>
    </subcellularLocation>
</comment>
<evidence type="ECO:0000259" key="9">
    <source>
        <dbReference type="PROSITE" id="PS51379"/>
    </source>
</evidence>
<dbReference type="GO" id="GO:0009055">
    <property type="term" value="F:electron transfer activity"/>
    <property type="evidence" value="ECO:0007669"/>
    <property type="project" value="InterPro"/>
</dbReference>
<dbReference type="EC" id="7.-.-.-" evidence="8"/>
<dbReference type="PROSITE" id="PS51379">
    <property type="entry name" value="4FE4S_FER_2"/>
    <property type="match status" value="2"/>
</dbReference>
<evidence type="ECO:0000313" key="11">
    <source>
        <dbReference type="Proteomes" id="UP000249239"/>
    </source>
</evidence>
<dbReference type="InterPro" id="IPR010208">
    <property type="entry name" value="Ion_transpt_RnfC/RsxC"/>
</dbReference>
<evidence type="ECO:0000256" key="1">
    <source>
        <dbReference type="ARBA" id="ARBA00022448"/>
    </source>
</evidence>
<evidence type="ECO:0000256" key="7">
    <source>
        <dbReference type="ARBA" id="ARBA00023014"/>
    </source>
</evidence>
<dbReference type="GO" id="GO:0022900">
    <property type="term" value="P:electron transport chain"/>
    <property type="evidence" value="ECO:0007669"/>
    <property type="project" value="UniProtKB-UniRule"/>
</dbReference>
<dbReference type="InterPro" id="IPR017896">
    <property type="entry name" value="4Fe4S_Fe-S-bd"/>
</dbReference>
<dbReference type="PANTHER" id="PTHR43034">
    <property type="entry name" value="ION-TRANSLOCATING OXIDOREDUCTASE COMPLEX SUBUNIT C"/>
    <property type="match status" value="1"/>
</dbReference>
<dbReference type="Gene3D" id="3.40.50.11540">
    <property type="entry name" value="NADH-ubiquinone oxidoreductase 51kDa subunit"/>
    <property type="match status" value="1"/>
</dbReference>
<keyword evidence="3 8" id="KW-0479">Metal-binding</keyword>
<keyword evidence="11" id="KW-1185">Reference proteome</keyword>
<dbReference type="OrthoDB" id="9767754at2"/>
<feature type="binding site" evidence="8">
    <location>
        <position position="417"/>
    </location>
    <ligand>
        <name>[4Fe-4S] cluster</name>
        <dbReference type="ChEBI" id="CHEBI:49883"/>
        <label>1</label>
    </ligand>
</feature>
<dbReference type="Pfam" id="PF10531">
    <property type="entry name" value="SLBB"/>
    <property type="match status" value="1"/>
</dbReference>
<dbReference type="GO" id="GO:0005886">
    <property type="term" value="C:plasma membrane"/>
    <property type="evidence" value="ECO:0007669"/>
    <property type="project" value="UniProtKB-SubCell"/>
</dbReference>
<dbReference type="Proteomes" id="UP000249239">
    <property type="component" value="Unassembled WGS sequence"/>
</dbReference>
<dbReference type="HAMAP" id="MF_00461">
    <property type="entry name" value="RsxC_RnfC"/>
    <property type="match status" value="1"/>
</dbReference>
<dbReference type="InterPro" id="IPR017900">
    <property type="entry name" value="4Fe4S_Fe_S_CS"/>
</dbReference>
<dbReference type="Pfam" id="PF13237">
    <property type="entry name" value="Fer4_10"/>
    <property type="match status" value="1"/>
</dbReference>
<dbReference type="SUPFAM" id="SSF142019">
    <property type="entry name" value="Nqo1 FMN-binding domain-like"/>
    <property type="match status" value="1"/>
</dbReference>
<feature type="domain" description="4Fe-4S ferredoxin-type" evidence="9">
    <location>
        <begin position="397"/>
        <end position="427"/>
    </location>
</feature>
<dbReference type="RefSeq" id="WP_111446591.1">
    <property type="nucleotide sequence ID" value="NZ_QKZK01000028.1"/>
</dbReference>
<dbReference type="PANTHER" id="PTHR43034:SF2">
    <property type="entry name" value="ION-TRANSLOCATING OXIDOREDUCTASE COMPLEX SUBUNIT C"/>
    <property type="match status" value="1"/>
</dbReference>
<feature type="domain" description="4Fe-4S ferredoxin-type" evidence="9">
    <location>
        <begin position="358"/>
        <end position="381"/>
    </location>
</feature>
<feature type="binding site" evidence="8">
    <location>
        <position position="413"/>
    </location>
    <ligand>
        <name>[4Fe-4S] cluster</name>
        <dbReference type="ChEBI" id="CHEBI:49883"/>
        <label>2</label>
    </ligand>
</feature>
<sequence length="443" mass="47259">MLKTFSIGGIHPAENKLSAQNPIATLDLPAQAIVMLAQHIGAPAEPVVQKGDIVKTGQLIAKASGFVSANIHAPVSGTIEKIDDVADASGYKRKAIFIKTDGDEWLETIDRTPDLKKEISLSPAEIIQRIADAGIVGMGGATFPTHIKLAPPPGKKCDILIINGVECEPYLTADHRVMLEKGDEIMVGIAILMKALSVNKAIIGIENNKPDAIAHLNKMAQAYQGISIMPLKVQYPQGGEKQLIDACIGRQVPSGKLPIEVGAVVQNIGTALAIYEAVQKNKPLIERVITVTGKSVSTPGNYLARIGTPMLSLIEASGGLPVDTGKIIGGGPMMGKALTSIDIPVTKGSSGLLIMPDREATRQPMQNCIRCAKCVSACPMGLEPYLLMVLSQKGIWDRAEEEKVMDCIECGSCSFTCPSQRPLLDHIRLGKNKVGQIMRSRTK</sequence>
<dbReference type="GO" id="GO:0046872">
    <property type="term" value="F:metal ion binding"/>
    <property type="evidence" value="ECO:0007669"/>
    <property type="project" value="UniProtKB-KW"/>
</dbReference>
<evidence type="ECO:0000313" key="10">
    <source>
        <dbReference type="EMBL" id="PZX12959.1"/>
    </source>
</evidence>
<keyword evidence="8" id="KW-0472">Membrane</keyword>
<gene>
    <name evidence="8" type="primary">rnfC</name>
    <name evidence="10" type="ORF">LX69_02763</name>
</gene>
<protein>
    <recommendedName>
        <fullName evidence="8">Ion-translocating oxidoreductase complex subunit C</fullName>
        <ecNumber evidence="8">7.-.-.-</ecNumber>
    </recommendedName>
    <alternativeName>
        <fullName evidence="8">Rnf electron transport complex subunit C</fullName>
    </alternativeName>
</protein>
<organism evidence="10 11">
    <name type="scientific">Breznakibacter xylanolyticus</name>
    <dbReference type="NCBI Taxonomy" id="990"/>
    <lineage>
        <taxon>Bacteria</taxon>
        <taxon>Pseudomonadati</taxon>
        <taxon>Bacteroidota</taxon>
        <taxon>Bacteroidia</taxon>
        <taxon>Marinilabiliales</taxon>
        <taxon>Marinilabiliaceae</taxon>
        <taxon>Breznakibacter</taxon>
    </lineage>
</organism>
<dbReference type="InterPro" id="IPR026902">
    <property type="entry name" value="RnfC_N"/>
</dbReference>
<dbReference type="Pfam" id="PF13375">
    <property type="entry name" value="RnfC_N"/>
    <property type="match status" value="1"/>
</dbReference>
<feature type="binding site" evidence="8">
    <location>
        <position position="368"/>
    </location>
    <ligand>
        <name>[4Fe-4S] cluster</name>
        <dbReference type="ChEBI" id="CHEBI:49883"/>
        <label>1</label>
    </ligand>
</feature>
<keyword evidence="6 8" id="KW-0408">Iron</keyword>
<dbReference type="EMBL" id="QKZK01000028">
    <property type="protein sequence ID" value="PZX12959.1"/>
    <property type="molecule type" value="Genomic_DNA"/>
</dbReference>
<comment type="function">
    <text evidence="8">Part of a membrane-bound complex that couples electron transfer with translocation of ions across the membrane.</text>
</comment>
<comment type="caution">
    <text evidence="10">The sequence shown here is derived from an EMBL/GenBank/DDBJ whole genome shotgun (WGS) entry which is preliminary data.</text>
</comment>
<accession>A0A2W7PU13</accession>
<name>A0A2W7PU13_9BACT</name>
<dbReference type="PROSITE" id="PS00198">
    <property type="entry name" value="4FE4S_FER_1"/>
    <property type="match status" value="2"/>
</dbReference>